<dbReference type="SMART" id="SM00823">
    <property type="entry name" value="PKS_PP"/>
    <property type="match status" value="2"/>
</dbReference>
<comment type="cofactor">
    <cofactor evidence="1">
        <name>pantetheine 4'-phosphate</name>
        <dbReference type="ChEBI" id="CHEBI:47942"/>
    </cofactor>
</comment>
<evidence type="ECO:0000259" key="5">
    <source>
        <dbReference type="PROSITE" id="PS50075"/>
    </source>
</evidence>
<keyword evidence="3" id="KW-0597">Phosphoprotein</keyword>
<feature type="domain" description="Carrier" evidence="5">
    <location>
        <begin position="576"/>
        <end position="651"/>
    </location>
</feature>
<dbReference type="InterPro" id="IPR009081">
    <property type="entry name" value="PP-bd_ACP"/>
</dbReference>
<evidence type="ECO:0000256" key="2">
    <source>
        <dbReference type="ARBA" id="ARBA00022450"/>
    </source>
</evidence>
<keyword evidence="7" id="KW-1185">Reference proteome</keyword>
<evidence type="ECO:0000256" key="4">
    <source>
        <dbReference type="ARBA" id="ARBA00022598"/>
    </source>
</evidence>
<dbReference type="InterPro" id="IPR023213">
    <property type="entry name" value="CAT-like_dom_sf"/>
</dbReference>
<evidence type="ECO:0000313" key="7">
    <source>
        <dbReference type="Proteomes" id="UP000199503"/>
    </source>
</evidence>
<dbReference type="RefSeq" id="WP_089925895.1">
    <property type="nucleotide sequence ID" value="NZ_FOFV01000024.1"/>
</dbReference>
<accession>A0A1H9WSB9</accession>
<keyword evidence="2" id="KW-0596">Phosphopantetheine</keyword>
<dbReference type="GO" id="GO:0043041">
    <property type="term" value="P:amino acid activation for nonribosomal peptide biosynthetic process"/>
    <property type="evidence" value="ECO:0007669"/>
    <property type="project" value="TreeGrafter"/>
</dbReference>
<name>A0A1H9WSB9_9PSEU</name>
<keyword evidence="4" id="KW-0436">Ligase</keyword>
<reference evidence="7" key="1">
    <citation type="submission" date="2016-10" db="EMBL/GenBank/DDBJ databases">
        <authorList>
            <person name="Varghese N."/>
            <person name="Submissions S."/>
        </authorList>
    </citation>
    <scope>NUCLEOTIDE SEQUENCE [LARGE SCALE GENOMIC DNA]</scope>
    <source>
        <strain evidence="7">DSM 44437</strain>
    </source>
</reference>
<dbReference type="SUPFAM" id="SSF52777">
    <property type="entry name" value="CoA-dependent acyltransferases"/>
    <property type="match status" value="2"/>
</dbReference>
<dbReference type="GO" id="GO:0005737">
    <property type="term" value="C:cytoplasm"/>
    <property type="evidence" value="ECO:0007669"/>
    <property type="project" value="TreeGrafter"/>
</dbReference>
<dbReference type="GO" id="GO:0072330">
    <property type="term" value="P:monocarboxylic acid biosynthetic process"/>
    <property type="evidence" value="ECO:0007669"/>
    <property type="project" value="UniProtKB-ARBA"/>
</dbReference>
<proteinExistence type="predicted"/>
<dbReference type="Gene3D" id="3.30.559.30">
    <property type="entry name" value="Nonribosomal peptide synthetase, condensation domain"/>
    <property type="match status" value="1"/>
</dbReference>
<dbReference type="InterPro" id="IPR001242">
    <property type="entry name" value="Condensation_dom"/>
</dbReference>
<evidence type="ECO:0000256" key="3">
    <source>
        <dbReference type="ARBA" id="ARBA00022553"/>
    </source>
</evidence>
<dbReference type="FunFam" id="1.10.1200.10:FF:000016">
    <property type="entry name" value="Non-ribosomal peptide synthase"/>
    <property type="match status" value="1"/>
</dbReference>
<dbReference type="GO" id="GO:0044550">
    <property type="term" value="P:secondary metabolite biosynthetic process"/>
    <property type="evidence" value="ECO:0007669"/>
    <property type="project" value="TreeGrafter"/>
</dbReference>
<dbReference type="Gene3D" id="1.10.1200.10">
    <property type="entry name" value="ACP-like"/>
    <property type="match status" value="2"/>
</dbReference>
<dbReference type="GO" id="GO:0016874">
    <property type="term" value="F:ligase activity"/>
    <property type="evidence" value="ECO:0007669"/>
    <property type="project" value="UniProtKB-KW"/>
</dbReference>
<sequence length="655" mass="70945">MTDTLDHRETLAGIWGRLLGLDAAAVPHDAGFLTLGGDSVLAVRMSAQVRKQLGVVLALSDVRVEITLSELADLVAQRASGGGRALPVDVLRRTDPDEPFPLLPLQQGYFVGQQDGWELSYPSAHHYVDIGLSEVEVDEAAESLQDALRRLVAHQPTLRARVLPDGQQRILPADDPAAVPTLTVTDLRDTPADDAARTLAATRHEMSTNGPNPADGPGIDIRLTLLDDDRARLHCAVSLLIIDGWSSNVFYRDLFALVADWNATLAPLDVDYGDYVTSVRQLPGTAAWEADRDWWFDRLPEFGQPPALPLRLDPAHARPDLMASTQQTVDSSTWAAVRAQCAAHGVTPSAAVFTAYACVLARAAGHRVMLLNSLQLNRLPLHPDVHRIIGAFASTMLIPVELEPSASFADLALACQRQFGDAAAHNLISGVEVSRELGRHRGTHRPVAPVVFQSTLGMDAAMGQRLPQDAGPLGVIDMHDHHQQLRTPQVALEVRLFELDDTMTAVFSYVEEIFEPGLVERMFRELLDHVRTLAEPGSWDSAVPLPAAEHPQHSADVLVLGGYGRTDTAGDSESGPPRDDLEKQISLLWQDVLDVAEVDRAGNFFAMGGDSLLAVRTLARLARETGTAVSVRDFLASPTVAGVAARIRTARPHPA</sequence>
<dbReference type="PANTHER" id="PTHR45527">
    <property type="entry name" value="NONRIBOSOMAL PEPTIDE SYNTHETASE"/>
    <property type="match status" value="1"/>
</dbReference>
<dbReference type="AlphaFoldDB" id="A0A1H9WSB9"/>
<dbReference type="PANTHER" id="PTHR45527:SF10">
    <property type="entry name" value="PYOCHELIN SYNTHASE PCHF"/>
    <property type="match status" value="1"/>
</dbReference>
<dbReference type="EMBL" id="FOFV01000024">
    <property type="protein sequence ID" value="SES36701.1"/>
    <property type="molecule type" value="Genomic_DNA"/>
</dbReference>
<dbReference type="GO" id="GO:0031177">
    <property type="term" value="F:phosphopantetheine binding"/>
    <property type="evidence" value="ECO:0007669"/>
    <property type="project" value="InterPro"/>
</dbReference>
<dbReference type="InterPro" id="IPR006162">
    <property type="entry name" value="Ppantetheine_attach_site"/>
</dbReference>
<evidence type="ECO:0000256" key="1">
    <source>
        <dbReference type="ARBA" id="ARBA00001957"/>
    </source>
</evidence>
<dbReference type="Pfam" id="PF00550">
    <property type="entry name" value="PP-binding"/>
    <property type="match status" value="2"/>
</dbReference>
<organism evidence="6 7">
    <name type="scientific">Lentzea albida</name>
    <dbReference type="NCBI Taxonomy" id="65499"/>
    <lineage>
        <taxon>Bacteria</taxon>
        <taxon>Bacillati</taxon>
        <taxon>Actinomycetota</taxon>
        <taxon>Actinomycetes</taxon>
        <taxon>Pseudonocardiales</taxon>
        <taxon>Pseudonocardiaceae</taxon>
        <taxon>Lentzea</taxon>
    </lineage>
</organism>
<dbReference type="InterPro" id="IPR020806">
    <property type="entry name" value="PKS_PP-bd"/>
</dbReference>
<dbReference type="Gene3D" id="3.30.559.10">
    <property type="entry name" value="Chloramphenicol acetyltransferase-like domain"/>
    <property type="match status" value="1"/>
</dbReference>
<dbReference type="OrthoDB" id="2085352at2"/>
<protein>
    <submittedName>
        <fullName evidence="6">Phosphopantetheine attachment site</fullName>
    </submittedName>
</protein>
<dbReference type="Pfam" id="PF00668">
    <property type="entry name" value="Condensation"/>
    <property type="match status" value="1"/>
</dbReference>
<dbReference type="GO" id="GO:0008610">
    <property type="term" value="P:lipid biosynthetic process"/>
    <property type="evidence" value="ECO:0007669"/>
    <property type="project" value="UniProtKB-ARBA"/>
</dbReference>
<dbReference type="PROSITE" id="PS00012">
    <property type="entry name" value="PHOSPHOPANTETHEINE"/>
    <property type="match status" value="2"/>
</dbReference>
<feature type="domain" description="Carrier" evidence="5">
    <location>
        <begin position="2"/>
        <end position="79"/>
    </location>
</feature>
<gene>
    <name evidence="6" type="ORF">SAMN04488000_12454</name>
</gene>
<dbReference type="InterPro" id="IPR036736">
    <property type="entry name" value="ACP-like_sf"/>
</dbReference>
<dbReference type="Proteomes" id="UP000199503">
    <property type="component" value="Unassembled WGS sequence"/>
</dbReference>
<evidence type="ECO:0000313" key="6">
    <source>
        <dbReference type="EMBL" id="SES36701.1"/>
    </source>
</evidence>
<dbReference type="SUPFAM" id="SSF47336">
    <property type="entry name" value="ACP-like"/>
    <property type="match status" value="2"/>
</dbReference>
<dbReference type="PROSITE" id="PS50075">
    <property type="entry name" value="CARRIER"/>
    <property type="match status" value="2"/>
</dbReference>
<dbReference type="STRING" id="65499.SAMN04488000_12454"/>